<evidence type="ECO:0000313" key="14">
    <source>
        <dbReference type="EMBL" id="KAG0713136.1"/>
    </source>
</evidence>
<reference evidence="14" key="1">
    <citation type="submission" date="2020-07" db="EMBL/GenBank/DDBJ databases">
        <title>The High-quality genome of the commercially important snow crab, Chionoecetes opilio.</title>
        <authorList>
            <person name="Jeong J.-H."/>
            <person name="Ryu S."/>
        </authorList>
    </citation>
    <scope>NUCLEOTIDE SEQUENCE</scope>
    <source>
        <strain evidence="14">MADBK_172401_WGS</strain>
        <tissue evidence="14">Digestive gland</tissue>
    </source>
</reference>
<evidence type="ECO:0000256" key="11">
    <source>
        <dbReference type="ARBA" id="ARBA00030126"/>
    </source>
</evidence>
<dbReference type="EMBL" id="JACEEZ010021752">
    <property type="protein sequence ID" value="KAG0713136.1"/>
    <property type="molecule type" value="Genomic_DNA"/>
</dbReference>
<dbReference type="PANTHER" id="PTHR22930">
    <property type="match status" value="1"/>
</dbReference>
<name>A0A8J4XR93_CHIOP</name>
<comment type="caution">
    <text evidence="14">The sequence shown here is derived from an EMBL/GenBank/DDBJ whole genome shotgun (WGS) entry which is preliminary data.</text>
</comment>
<dbReference type="PANTHER" id="PTHR22930:SF289">
    <property type="entry name" value="DDE TNP4 DOMAIN-CONTAINING PROTEIN-RELATED"/>
    <property type="match status" value="1"/>
</dbReference>
<dbReference type="GO" id="GO:0005634">
    <property type="term" value="C:nucleus"/>
    <property type="evidence" value="ECO:0007669"/>
    <property type="project" value="UniProtKB-SubCell"/>
</dbReference>
<dbReference type="AlphaFoldDB" id="A0A8J4XR93"/>
<comment type="function">
    <text evidence="12">Transposase-derived protein that may have nuclease activity. Does not have transposase activity.</text>
</comment>
<evidence type="ECO:0000256" key="3">
    <source>
        <dbReference type="ARBA" id="ARBA00004496"/>
    </source>
</evidence>
<dbReference type="InterPro" id="IPR045249">
    <property type="entry name" value="HARBI1-like"/>
</dbReference>
<sequence>MNDDYMDDLEELEELEEIGEWEQLAERLYRRIRKDPFNDLSDEEFVHHYKFPKACFCDILQRIQALLPDSRTRRGLRIPPQLQLLVALGYMTSGNFQSRVCDSTGMSQSSVSRCVYLVTDAIASLAPDLIRFPEPGNEEESMQQFVKVAGMPRVIGCVGGAHIPIRRTGGGDAKLYKCRDNVYSINVMGVCDSELKFTNLIVNWPGSTPDIRIFSESRLAERLETGRYQGFLLGDNGYACLPYLMTPFVDPATDQESSFNASHGKTRSLIEQTFDLLKRRFGVLSKRPIGTKFKNIKSIILACAVLHNIAVMHQLPLGESGDVEVLVPDAPRDSTAHDTPEALNIRANIVKDFF</sequence>
<dbReference type="GO" id="GO:0005737">
    <property type="term" value="C:cytoplasm"/>
    <property type="evidence" value="ECO:0007669"/>
    <property type="project" value="UniProtKB-SubCell"/>
</dbReference>
<keyword evidence="8" id="KW-0479">Metal-binding</keyword>
<keyword evidence="9" id="KW-0378">Hydrolase</keyword>
<dbReference type="GO" id="GO:0046872">
    <property type="term" value="F:metal ion binding"/>
    <property type="evidence" value="ECO:0007669"/>
    <property type="project" value="UniProtKB-KW"/>
</dbReference>
<evidence type="ECO:0000259" key="13">
    <source>
        <dbReference type="Pfam" id="PF13359"/>
    </source>
</evidence>
<comment type="subcellular location">
    <subcellularLocation>
        <location evidence="3">Cytoplasm</location>
    </subcellularLocation>
    <subcellularLocation>
        <location evidence="2">Nucleus</location>
    </subcellularLocation>
</comment>
<dbReference type="OrthoDB" id="6364049at2759"/>
<comment type="cofactor">
    <cofactor evidence="1">
        <name>a divalent metal cation</name>
        <dbReference type="ChEBI" id="CHEBI:60240"/>
    </cofactor>
</comment>
<evidence type="ECO:0000256" key="10">
    <source>
        <dbReference type="ARBA" id="ARBA00023242"/>
    </source>
</evidence>
<evidence type="ECO:0000256" key="6">
    <source>
        <dbReference type="ARBA" id="ARBA00022490"/>
    </source>
</evidence>
<keyword evidence="6" id="KW-0963">Cytoplasm</keyword>
<evidence type="ECO:0000256" key="8">
    <source>
        <dbReference type="ARBA" id="ARBA00022723"/>
    </source>
</evidence>
<organism evidence="14 15">
    <name type="scientific">Chionoecetes opilio</name>
    <name type="common">Atlantic snow crab</name>
    <name type="synonym">Cancer opilio</name>
    <dbReference type="NCBI Taxonomy" id="41210"/>
    <lineage>
        <taxon>Eukaryota</taxon>
        <taxon>Metazoa</taxon>
        <taxon>Ecdysozoa</taxon>
        <taxon>Arthropoda</taxon>
        <taxon>Crustacea</taxon>
        <taxon>Multicrustacea</taxon>
        <taxon>Malacostraca</taxon>
        <taxon>Eumalacostraca</taxon>
        <taxon>Eucarida</taxon>
        <taxon>Decapoda</taxon>
        <taxon>Pleocyemata</taxon>
        <taxon>Brachyura</taxon>
        <taxon>Eubrachyura</taxon>
        <taxon>Majoidea</taxon>
        <taxon>Majidae</taxon>
        <taxon>Chionoecetes</taxon>
    </lineage>
</organism>
<gene>
    <name evidence="14" type="primary">HARBI1_3</name>
    <name evidence="14" type="ORF">GWK47_016906</name>
</gene>
<dbReference type="Proteomes" id="UP000770661">
    <property type="component" value="Unassembled WGS sequence"/>
</dbReference>
<evidence type="ECO:0000256" key="9">
    <source>
        <dbReference type="ARBA" id="ARBA00022801"/>
    </source>
</evidence>
<dbReference type="GO" id="GO:0004518">
    <property type="term" value="F:nuclease activity"/>
    <property type="evidence" value="ECO:0007669"/>
    <property type="project" value="UniProtKB-KW"/>
</dbReference>
<evidence type="ECO:0000256" key="5">
    <source>
        <dbReference type="ARBA" id="ARBA00015519"/>
    </source>
</evidence>
<feature type="domain" description="DDE Tnp4" evidence="13">
    <location>
        <begin position="159"/>
        <end position="308"/>
    </location>
</feature>
<dbReference type="Pfam" id="PF13359">
    <property type="entry name" value="DDE_Tnp_4"/>
    <property type="match status" value="1"/>
</dbReference>
<evidence type="ECO:0000313" key="15">
    <source>
        <dbReference type="Proteomes" id="UP000770661"/>
    </source>
</evidence>
<dbReference type="InterPro" id="IPR026103">
    <property type="entry name" value="HARBI1_animal"/>
</dbReference>
<accession>A0A8J4XR93</accession>
<comment type="similarity">
    <text evidence="4">Belongs to the HARBI1 family.</text>
</comment>
<keyword evidence="10" id="KW-0539">Nucleus</keyword>
<proteinExistence type="inferred from homology"/>
<evidence type="ECO:0000256" key="12">
    <source>
        <dbReference type="ARBA" id="ARBA00045850"/>
    </source>
</evidence>
<keyword evidence="7" id="KW-0540">Nuclease</keyword>
<evidence type="ECO:0000256" key="4">
    <source>
        <dbReference type="ARBA" id="ARBA00006958"/>
    </source>
</evidence>
<protein>
    <recommendedName>
        <fullName evidence="5">Putative nuclease HARBI1</fullName>
    </recommendedName>
    <alternativeName>
        <fullName evidence="11">Harbinger transposase-derived nuclease</fullName>
    </alternativeName>
</protein>
<evidence type="ECO:0000256" key="7">
    <source>
        <dbReference type="ARBA" id="ARBA00022722"/>
    </source>
</evidence>
<keyword evidence="15" id="KW-1185">Reference proteome</keyword>
<dbReference type="PRINTS" id="PR02086">
    <property type="entry name" value="PUTNUCHARBI1"/>
</dbReference>
<dbReference type="GO" id="GO:0016787">
    <property type="term" value="F:hydrolase activity"/>
    <property type="evidence" value="ECO:0007669"/>
    <property type="project" value="UniProtKB-KW"/>
</dbReference>
<dbReference type="InterPro" id="IPR027806">
    <property type="entry name" value="HARBI1_dom"/>
</dbReference>
<evidence type="ECO:0000256" key="1">
    <source>
        <dbReference type="ARBA" id="ARBA00001968"/>
    </source>
</evidence>
<evidence type="ECO:0000256" key="2">
    <source>
        <dbReference type="ARBA" id="ARBA00004123"/>
    </source>
</evidence>